<sequence>MFKFDFGVVSTTSKSAAFTLTISSRPQDEDDQDGEVRVGETSAAEDASNGETSAHAARYRTISLDELIEKLPPMISFSEMELPFETTGCKLYRRDLYDARFQVIDEMDDDEEEEDSPSKSVLEQEDQETSKYVNADTDLIPGTYEGGLKTWEGGMDLVEILEDQHHRITGGLGSWVKGKRVLEVGCGTGLPSIYILHRLLELETPFEEETEIHLQDYNVSVLQLVTLPNLILATMSEESLEPLESNLELTEEVIQDFRDRLQRARIKLSFSYGDWSGFAQTLQDAQSENAYDLVLTAETIYRLDSVPSLIQVLKNAPRHVEGGEIDATVPRDVTTALDNLSLQKPWRPQDVVTLVAAKILYFGVGGGMQDFIYSVERNQGTVENVKTWSTGVGRQVVRLHW</sequence>
<name>A0ACC2WDS0_9TREE</name>
<organism evidence="1 2">
    <name type="scientific">Naganishia adeliensis</name>
    <dbReference type="NCBI Taxonomy" id="92952"/>
    <lineage>
        <taxon>Eukaryota</taxon>
        <taxon>Fungi</taxon>
        <taxon>Dikarya</taxon>
        <taxon>Basidiomycota</taxon>
        <taxon>Agaricomycotina</taxon>
        <taxon>Tremellomycetes</taxon>
        <taxon>Filobasidiales</taxon>
        <taxon>Filobasidiaceae</taxon>
        <taxon>Naganishia</taxon>
    </lineage>
</organism>
<accession>A0ACC2WDS0</accession>
<reference evidence="1" key="1">
    <citation type="submission" date="2023-04" db="EMBL/GenBank/DDBJ databases">
        <title>Draft Genome sequencing of Naganishia species isolated from polar environments using Oxford Nanopore Technology.</title>
        <authorList>
            <person name="Leo P."/>
            <person name="Venkateswaran K."/>
        </authorList>
    </citation>
    <scope>NUCLEOTIDE SEQUENCE</scope>
    <source>
        <strain evidence="1">MNA-CCFEE 5262</strain>
    </source>
</reference>
<keyword evidence="2" id="KW-1185">Reference proteome</keyword>
<dbReference type="Proteomes" id="UP001230649">
    <property type="component" value="Unassembled WGS sequence"/>
</dbReference>
<protein>
    <submittedName>
        <fullName evidence="1">Uncharacterized protein</fullName>
    </submittedName>
</protein>
<evidence type="ECO:0000313" key="2">
    <source>
        <dbReference type="Proteomes" id="UP001230649"/>
    </source>
</evidence>
<evidence type="ECO:0000313" key="1">
    <source>
        <dbReference type="EMBL" id="KAJ9109566.1"/>
    </source>
</evidence>
<dbReference type="EMBL" id="JASBWS010000029">
    <property type="protein sequence ID" value="KAJ9109566.1"/>
    <property type="molecule type" value="Genomic_DNA"/>
</dbReference>
<gene>
    <name evidence="1" type="ORF">QFC20_003312</name>
</gene>
<proteinExistence type="predicted"/>
<comment type="caution">
    <text evidence="1">The sequence shown here is derived from an EMBL/GenBank/DDBJ whole genome shotgun (WGS) entry which is preliminary data.</text>
</comment>